<accession>A0A8J8PBB0</accession>
<keyword evidence="3" id="KW-1185">Reference proteome</keyword>
<reference evidence="2" key="1">
    <citation type="submission" date="2019-02" db="EMBL/GenBank/DDBJ databases">
        <title>Halonotius sp. a new haloarchaeum isolated from saline soil.</title>
        <authorList>
            <person name="Duran-Viseras A."/>
            <person name="Sanchez-Porro C."/>
            <person name="Ventosa A."/>
        </authorList>
    </citation>
    <scope>NUCLEOTIDE SEQUENCE</scope>
    <source>
        <strain evidence="2">F15B</strain>
    </source>
</reference>
<proteinExistence type="predicted"/>
<dbReference type="Proteomes" id="UP000705823">
    <property type="component" value="Unassembled WGS sequence"/>
</dbReference>
<dbReference type="RefSeq" id="WP_142979475.1">
    <property type="nucleotide sequence ID" value="NZ_RKLU01000003.1"/>
</dbReference>
<gene>
    <name evidence="2" type="ORF">EGH24_07080</name>
</gene>
<dbReference type="EMBL" id="RKLU01000003">
    <property type="protein sequence ID" value="TQQ80913.1"/>
    <property type="molecule type" value="Genomic_DNA"/>
</dbReference>
<evidence type="ECO:0000313" key="2">
    <source>
        <dbReference type="EMBL" id="TQQ80913.1"/>
    </source>
</evidence>
<dbReference type="AlphaFoldDB" id="A0A8J8PBB0"/>
<comment type="caution">
    <text evidence="2">The sequence shown here is derived from an EMBL/GenBank/DDBJ whole genome shotgun (WGS) entry which is preliminary data.</text>
</comment>
<name>A0A8J8PBB0_9EURY</name>
<dbReference type="OrthoDB" id="335562at2157"/>
<evidence type="ECO:0000313" key="3">
    <source>
        <dbReference type="Proteomes" id="UP000705823"/>
    </source>
</evidence>
<evidence type="ECO:0000256" key="1">
    <source>
        <dbReference type="SAM" id="MobiDB-lite"/>
    </source>
</evidence>
<protein>
    <submittedName>
        <fullName evidence="2">Uncharacterized protein</fullName>
    </submittedName>
</protein>
<feature type="region of interest" description="Disordered" evidence="1">
    <location>
        <begin position="176"/>
        <end position="228"/>
    </location>
</feature>
<sequence length="228" mass="24899">MVVAAPAVAVVALVALYGFLDSTHRGPDATYWNRVRRQYLPGLDRLARRLGLGYAAYELNAEEFAGRMDESVEDVEALLAANGFERMPLSAWKTLPDGRGEVGSWARRDSPLAERQLHVMLFRGPDGTTELYAHEEFNPFNPRYASKHYHCIGHDPAAGTEQVAALFDDRLVEPAELDDAPSVAESSEPITAESETADPLSTEHASDSPSPTHEPESTRNHNSGAAAD</sequence>
<organism evidence="2 3">
    <name type="scientific">Halonotius terrestris</name>
    <dbReference type="NCBI Taxonomy" id="2487750"/>
    <lineage>
        <taxon>Archaea</taxon>
        <taxon>Methanobacteriati</taxon>
        <taxon>Methanobacteriota</taxon>
        <taxon>Stenosarchaea group</taxon>
        <taxon>Halobacteria</taxon>
        <taxon>Halobacteriales</taxon>
        <taxon>Haloferacaceae</taxon>
        <taxon>Halonotius</taxon>
    </lineage>
</organism>